<dbReference type="AlphaFoldDB" id="A0A8J5TFS7"/>
<keyword evidence="2" id="KW-1185">Reference proteome</keyword>
<reference evidence="1" key="1">
    <citation type="journal article" date="2021" name="bioRxiv">
        <title>Whole Genome Assembly and Annotation of Northern Wild Rice, Zizania palustris L., Supports a Whole Genome Duplication in the Zizania Genus.</title>
        <authorList>
            <person name="Haas M."/>
            <person name="Kono T."/>
            <person name="Macchietto M."/>
            <person name="Millas R."/>
            <person name="McGilp L."/>
            <person name="Shao M."/>
            <person name="Duquette J."/>
            <person name="Hirsch C.N."/>
            <person name="Kimball J."/>
        </authorList>
    </citation>
    <scope>NUCLEOTIDE SEQUENCE</scope>
    <source>
        <tissue evidence="1">Fresh leaf tissue</tissue>
    </source>
</reference>
<comment type="caution">
    <text evidence="1">The sequence shown here is derived from an EMBL/GenBank/DDBJ whole genome shotgun (WGS) entry which is preliminary data.</text>
</comment>
<evidence type="ECO:0000313" key="2">
    <source>
        <dbReference type="Proteomes" id="UP000729402"/>
    </source>
</evidence>
<proteinExistence type="predicted"/>
<gene>
    <name evidence="1" type="ORF">GUJ93_ZPchr0006g43770</name>
</gene>
<reference evidence="1" key="2">
    <citation type="submission" date="2021-02" db="EMBL/GenBank/DDBJ databases">
        <authorList>
            <person name="Kimball J.A."/>
            <person name="Haas M.W."/>
            <person name="Macchietto M."/>
            <person name="Kono T."/>
            <person name="Duquette J."/>
            <person name="Shao M."/>
        </authorList>
    </citation>
    <scope>NUCLEOTIDE SEQUENCE</scope>
    <source>
        <tissue evidence="1">Fresh leaf tissue</tissue>
    </source>
</reference>
<organism evidence="1 2">
    <name type="scientific">Zizania palustris</name>
    <name type="common">Northern wild rice</name>
    <dbReference type="NCBI Taxonomy" id="103762"/>
    <lineage>
        <taxon>Eukaryota</taxon>
        <taxon>Viridiplantae</taxon>
        <taxon>Streptophyta</taxon>
        <taxon>Embryophyta</taxon>
        <taxon>Tracheophyta</taxon>
        <taxon>Spermatophyta</taxon>
        <taxon>Magnoliopsida</taxon>
        <taxon>Liliopsida</taxon>
        <taxon>Poales</taxon>
        <taxon>Poaceae</taxon>
        <taxon>BOP clade</taxon>
        <taxon>Oryzoideae</taxon>
        <taxon>Oryzeae</taxon>
        <taxon>Zizaniinae</taxon>
        <taxon>Zizania</taxon>
    </lineage>
</organism>
<name>A0A8J5TFS7_ZIZPA</name>
<sequence>MAAGRGAFLASAALGRCALSAATSPRRSLPPDGALCPDPESCLAPWKSLACVELEAWNGYWRTILLHHFRHVQDGMLLCKWNSHSECWIQHYILADSVSVELAILAAEWLVIPHQMQIASCIFTIRLQSEI</sequence>
<accession>A0A8J5TFS7</accession>
<protein>
    <submittedName>
        <fullName evidence="1">Uncharacterized protein</fullName>
    </submittedName>
</protein>
<dbReference type="EMBL" id="JAAALK010000283">
    <property type="protein sequence ID" value="KAG8075516.1"/>
    <property type="molecule type" value="Genomic_DNA"/>
</dbReference>
<dbReference type="Proteomes" id="UP000729402">
    <property type="component" value="Unassembled WGS sequence"/>
</dbReference>
<evidence type="ECO:0000313" key="1">
    <source>
        <dbReference type="EMBL" id="KAG8075516.1"/>
    </source>
</evidence>